<dbReference type="Pfam" id="PF13763">
    <property type="entry name" value="DUF4167"/>
    <property type="match status" value="1"/>
</dbReference>
<feature type="domain" description="DUF4167" evidence="2">
    <location>
        <begin position="9"/>
        <end position="80"/>
    </location>
</feature>
<evidence type="ECO:0000313" key="3">
    <source>
        <dbReference type="EMBL" id="MCI4681471.1"/>
    </source>
</evidence>
<dbReference type="Proteomes" id="UP001139104">
    <property type="component" value="Unassembled WGS sequence"/>
</dbReference>
<dbReference type="EMBL" id="JAIVFP010000001">
    <property type="protein sequence ID" value="MCI4681471.1"/>
    <property type="molecule type" value="Genomic_DNA"/>
</dbReference>
<feature type="compositionally biased region" description="Basic residues" evidence="1">
    <location>
        <begin position="1"/>
        <end position="15"/>
    </location>
</feature>
<evidence type="ECO:0000313" key="4">
    <source>
        <dbReference type="Proteomes" id="UP001139104"/>
    </source>
</evidence>
<dbReference type="RefSeq" id="WP_243065533.1">
    <property type="nucleotide sequence ID" value="NZ_JAIVFK010000023.1"/>
</dbReference>
<gene>
    <name evidence="3" type="ORF">K2U94_01570</name>
</gene>
<organism evidence="3 4">
    <name type="scientific">Candidatus Rhodoblastus alkanivorans</name>
    <dbReference type="NCBI Taxonomy" id="2954117"/>
    <lineage>
        <taxon>Bacteria</taxon>
        <taxon>Pseudomonadati</taxon>
        <taxon>Pseudomonadota</taxon>
        <taxon>Alphaproteobacteria</taxon>
        <taxon>Hyphomicrobiales</taxon>
        <taxon>Rhodoblastaceae</taxon>
        <taxon>Rhodoblastus</taxon>
    </lineage>
</organism>
<feature type="compositionally biased region" description="Basic and acidic residues" evidence="1">
    <location>
        <begin position="154"/>
        <end position="172"/>
    </location>
</feature>
<feature type="compositionally biased region" description="Low complexity" evidence="1">
    <location>
        <begin position="251"/>
        <end position="270"/>
    </location>
</feature>
<accession>A0ABS9Z1W0</accession>
<feature type="compositionally biased region" description="Basic residues" evidence="1">
    <location>
        <begin position="276"/>
        <end position="285"/>
    </location>
</feature>
<reference evidence="3" key="1">
    <citation type="journal article" date="2022" name="ISME J.">
        <title>Identification of active gaseous-alkane degraders at natural gas seeps.</title>
        <authorList>
            <person name="Farhan Ul Haque M."/>
            <person name="Hernandez M."/>
            <person name="Crombie A.T."/>
            <person name="Murrell J.C."/>
        </authorList>
    </citation>
    <scope>NUCLEOTIDE SEQUENCE</scope>
    <source>
        <strain evidence="3">PC2</strain>
    </source>
</reference>
<evidence type="ECO:0000259" key="2">
    <source>
        <dbReference type="Pfam" id="PF13763"/>
    </source>
</evidence>
<protein>
    <submittedName>
        <fullName evidence="3">DUF4167 domain-containing protein</fullName>
    </submittedName>
</protein>
<dbReference type="InterPro" id="IPR025430">
    <property type="entry name" value="DUF4167"/>
</dbReference>
<sequence length="306" mass="33870">MRPGQNKRMRGRNNRKGPNPLTRAYESNGPDVKIRGTAQHIAEKYLQLARDAQSSGDPVVAENFLQHAEHYFRIIAAAQAAQQQAHLGFNRSAEDFEELDDDDDFVALPDRFASPFERSAQAPVLNQPQPNVAPSGFGGQPQPFFERPAFAPDQQERVQDRPERGNRGERRFGPQGERPQNHGRQRFREQQGRFEAAPTAQEQPRIDFEPTNPGLPAFITSPTRAPAMAPVASSDEIAPASAQREIASAPEQTETAAHSSEAAAPQSQSESDTRFHLRPRRRRRPRAESDGDANDGTPVAEANSAE</sequence>
<comment type="caution">
    <text evidence="3">The sequence shown here is derived from an EMBL/GenBank/DDBJ whole genome shotgun (WGS) entry which is preliminary data.</text>
</comment>
<name>A0ABS9Z1W0_9HYPH</name>
<proteinExistence type="predicted"/>
<keyword evidence="4" id="KW-1185">Reference proteome</keyword>
<feature type="region of interest" description="Disordered" evidence="1">
    <location>
        <begin position="118"/>
        <end position="306"/>
    </location>
</feature>
<evidence type="ECO:0000256" key="1">
    <source>
        <dbReference type="SAM" id="MobiDB-lite"/>
    </source>
</evidence>
<feature type="region of interest" description="Disordered" evidence="1">
    <location>
        <begin position="1"/>
        <end position="32"/>
    </location>
</feature>